<comment type="similarity">
    <text evidence="12">Belongs to the radical SAM superfamily. MoaA family.</text>
</comment>
<feature type="binding site" evidence="12">
    <location>
        <position position="333"/>
    </location>
    <ligand>
        <name>S-adenosyl-L-methionine</name>
        <dbReference type="ChEBI" id="CHEBI:59789"/>
    </ligand>
</feature>
<comment type="function">
    <text evidence="12">Catalyzes the cyclization of GTP to (8S)-3',8-cyclo-7,8-dihydroguanosine 5'-triphosphate.</text>
</comment>
<dbReference type="InterPro" id="IPR010505">
    <property type="entry name" value="MoaA_twitch"/>
</dbReference>
<dbReference type="GO" id="GO:0061798">
    <property type="term" value="F:GTP 3',8'-cyclase activity"/>
    <property type="evidence" value="ECO:0007669"/>
    <property type="project" value="UniProtKB-UniRule"/>
</dbReference>
<evidence type="ECO:0000256" key="13">
    <source>
        <dbReference type="SAM" id="Phobius"/>
    </source>
</evidence>
<dbReference type="CDD" id="cd01335">
    <property type="entry name" value="Radical_SAM"/>
    <property type="match status" value="1"/>
</dbReference>
<dbReference type="NCBIfam" id="TIGR02666">
    <property type="entry name" value="moaA"/>
    <property type="match status" value="1"/>
</dbReference>
<dbReference type="Pfam" id="PF06463">
    <property type="entry name" value="Mob_synth_C"/>
    <property type="match status" value="1"/>
</dbReference>
<feature type="binding site" evidence="12">
    <location>
        <begin position="401"/>
        <end position="403"/>
    </location>
    <ligand>
        <name>GTP</name>
        <dbReference type="ChEBI" id="CHEBI:37565"/>
    </ligand>
</feature>
<dbReference type="InterPro" id="IPR050105">
    <property type="entry name" value="MoCo_biosynth_MoaA/MoaC"/>
</dbReference>
<keyword evidence="8 12" id="KW-0342">GTP-binding</keyword>
<dbReference type="GO" id="GO:0061799">
    <property type="term" value="F:cyclic pyranopterin monophosphate synthase activity"/>
    <property type="evidence" value="ECO:0007669"/>
    <property type="project" value="TreeGrafter"/>
</dbReference>
<keyword evidence="13" id="KW-1133">Transmembrane helix</keyword>
<dbReference type="PROSITE" id="PS01305">
    <property type="entry name" value="MOAA_NIFB_PQQE"/>
    <property type="match status" value="1"/>
</dbReference>
<feature type="binding site" evidence="12">
    <location>
        <position position="169"/>
    </location>
    <ligand>
        <name>[4Fe-4S] cluster</name>
        <dbReference type="ChEBI" id="CHEBI:49883"/>
        <label>1</label>
        <note>4Fe-4S-S-AdoMet</note>
    </ligand>
</feature>
<feature type="binding site" evidence="12">
    <location>
        <position position="165"/>
    </location>
    <ligand>
        <name>[4Fe-4S] cluster</name>
        <dbReference type="ChEBI" id="CHEBI:49883"/>
        <label>1</label>
        <note>4Fe-4S-S-AdoMet</note>
    </ligand>
</feature>
<evidence type="ECO:0000313" key="15">
    <source>
        <dbReference type="EMBL" id="TWT82447.1"/>
    </source>
</evidence>
<evidence type="ECO:0000313" key="16">
    <source>
        <dbReference type="Proteomes" id="UP000315010"/>
    </source>
</evidence>
<name>A0A5C5Z5W0_9BACT</name>
<dbReference type="InterPro" id="IPR040064">
    <property type="entry name" value="MoaA-like"/>
</dbReference>
<gene>
    <name evidence="15" type="primary">moaA_2</name>
    <name evidence="12" type="synonym">moaA</name>
    <name evidence="15" type="ORF">CA13_39100</name>
</gene>
<keyword evidence="16" id="KW-1185">Reference proteome</keyword>
<comment type="pathway">
    <text evidence="12">Cofactor biosynthesis; molybdopterin biosynthesis.</text>
</comment>
<dbReference type="AlphaFoldDB" id="A0A5C5Z5W0"/>
<dbReference type="InterPro" id="IPR013785">
    <property type="entry name" value="Aldolase_TIM"/>
</dbReference>
<feature type="binding site" evidence="12">
    <location>
        <position position="171"/>
    </location>
    <ligand>
        <name>S-adenosyl-L-methionine</name>
        <dbReference type="ChEBI" id="CHEBI:59789"/>
    </ligand>
</feature>
<dbReference type="SFLD" id="SFLDS00029">
    <property type="entry name" value="Radical_SAM"/>
    <property type="match status" value="1"/>
</dbReference>
<keyword evidence="13" id="KW-0812">Transmembrane</keyword>
<dbReference type="UniPathway" id="UPA00344"/>
<feature type="transmembrane region" description="Helical" evidence="13">
    <location>
        <begin position="6"/>
        <end position="28"/>
    </location>
</feature>
<feature type="binding site" evidence="12">
    <location>
        <position position="239"/>
    </location>
    <ligand>
        <name>GTP</name>
        <dbReference type="ChEBI" id="CHEBI:37565"/>
    </ligand>
</feature>
<feature type="binding site" evidence="12">
    <location>
        <position position="158"/>
    </location>
    <ligand>
        <name>GTP</name>
        <dbReference type="ChEBI" id="CHEBI:37565"/>
    </ligand>
</feature>
<evidence type="ECO:0000256" key="7">
    <source>
        <dbReference type="ARBA" id="ARBA00023014"/>
    </source>
</evidence>
<keyword evidence="10 12" id="KW-0456">Lyase</keyword>
<evidence type="ECO:0000256" key="11">
    <source>
        <dbReference type="ARBA" id="ARBA00048697"/>
    </source>
</evidence>
<reference evidence="15 16" key="1">
    <citation type="submission" date="2019-02" db="EMBL/GenBank/DDBJ databases">
        <title>Deep-cultivation of Planctomycetes and their phenomic and genomic characterization uncovers novel biology.</title>
        <authorList>
            <person name="Wiegand S."/>
            <person name="Jogler M."/>
            <person name="Boedeker C."/>
            <person name="Pinto D."/>
            <person name="Vollmers J."/>
            <person name="Rivas-Marin E."/>
            <person name="Kohn T."/>
            <person name="Peeters S.H."/>
            <person name="Heuer A."/>
            <person name="Rast P."/>
            <person name="Oberbeckmann S."/>
            <person name="Bunk B."/>
            <person name="Jeske O."/>
            <person name="Meyerdierks A."/>
            <person name="Storesund J.E."/>
            <person name="Kallscheuer N."/>
            <person name="Luecker S."/>
            <person name="Lage O.M."/>
            <person name="Pohl T."/>
            <person name="Merkel B.J."/>
            <person name="Hornburger P."/>
            <person name="Mueller R.-W."/>
            <person name="Bruemmer F."/>
            <person name="Labrenz M."/>
            <person name="Spormann A.M."/>
            <person name="Op Den Camp H."/>
            <person name="Overmann J."/>
            <person name="Amann R."/>
            <person name="Jetten M.S.M."/>
            <person name="Mascher T."/>
            <person name="Medema M.H."/>
            <person name="Devos D.P."/>
            <person name="Kaster A.-K."/>
            <person name="Ovreas L."/>
            <person name="Rohde M."/>
            <person name="Galperin M.Y."/>
            <person name="Jogler C."/>
        </authorList>
    </citation>
    <scope>NUCLEOTIDE SEQUENCE [LARGE SCALE GENOMIC DNA]</scope>
    <source>
        <strain evidence="15 16">CA13</strain>
    </source>
</reference>
<dbReference type="Gene3D" id="3.20.20.70">
    <property type="entry name" value="Aldolase class I"/>
    <property type="match status" value="1"/>
</dbReference>
<evidence type="ECO:0000256" key="4">
    <source>
        <dbReference type="ARBA" id="ARBA00022723"/>
    </source>
</evidence>
<dbReference type="GO" id="GO:0005525">
    <property type="term" value="F:GTP binding"/>
    <property type="evidence" value="ECO:0007669"/>
    <property type="project" value="UniProtKB-UniRule"/>
</dbReference>
<keyword evidence="5 12" id="KW-0547">Nucleotide-binding</keyword>
<comment type="catalytic activity">
    <reaction evidence="11 12">
        <text>GTP + AH2 + S-adenosyl-L-methionine = (8S)-3',8-cyclo-7,8-dihydroguanosine 5'-triphosphate + 5'-deoxyadenosine + L-methionine + A + H(+)</text>
        <dbReference type="Rhea" id="RHEA:49576"/>
        <dbReference type="ChEBI" id="CHEBI:13193"/>
        <dbReference type="ChEBI" id="CHEBI:15378"/>
        <dbReference type="ChEBI" id="CHEBI:17319"/>
        <dbReference type="ChEBI" id="CHEBI:17499"/>
        <dbReference type="ChEBI" id="CHEBI:37565"/>
        <dbReference type="ChEBI" id="CHEBI:57844"/>
        <dbReference type="ChEBI" id="CHEBI:59789"/>
        <dbReference type="ChEBI" id="CHEBI:131766"/>
        <dbReference type="EC" id="4.1.99.22"/>
    </reaction>
</comment>
<dbReference type="Pfam" id="PF04055">
    <property type="entry name" value="Radical_SAM"/>
    <property type="match status" value="1"/>
</dbReference>
<comment type="caution">
    <text evidence="15">The sequence shown here is derived from an EMBL/GenBank/DDBJ whole genome shotgun (WGS) entry which is preliminary data.</text>
</comment>
<comment type="cofactor">
    <cofactor evidence="12">
        <name>[4Fe-4S] cluster</name>
        <dbReference type="ChEBI" id="CHEBI:49883"/>
    </cofactor>
    <text evidence="12">Binds 2 [4Fe-4S] clusters. Binds 1 [4Fe-4S] cluster coordinated with 3 cysteines and an exchangeable S-adenosyl-L-methionine and 1 [4Fe-4S] cluster coordinated with 3 cysteines and the GTP-derived substrate.</text>
</comment>
<keyword evidence="7 12" id="KW-0411">Iron-sulfur</keyword>
<dbReference type="GO" id="GO:0051539">
    <property type="term" value="F:4 iron, 4 sulfur cluster binding"/>
    <property type="evidence" value="ECO:0007669"/>
    <property type="project" value="UniProtKB-UniRule"/>
</dbReference>
<dbReference type="InterPro" id="IPR006638">
    <property type="entry name" value="Elp3/MiaA/NifB-like_rSAM"/>
</dbReference>
<feature type="binding site" evidence="12">
    <location>
        <position position="172"/>
    </location>
    <ligand>
        <name>[4Fe-4S] cluster</name>
        <dbReference type="ChEBI" id="CHEBI:49883"/>
        <label>1</label>
        <note>4Fe-4S-S-AdoMet</note>
    </ligand>
</feature>
<dbReference type="GO" id="GO:0046872">
    <property type="term" value="F:metal ion binding"/>
    <property type="evidence" value="ECO:0007669"/>
    <property type="project" value="UniProtKB-KW"/>
</dbReference>
<accession>A0A5C5Z5W0</accession>
<sequence length="469" mass="52401">MIVTWLSFPIMGQLTYLIPFVLIHFFLFCNVFRIRRNLELIWAAIFVTSIAICSTVEFPLLMSFAIQLPVSITLILVADRSNWYHGIFASPRQIDDRCDWCQGEIGWFPRFSLSTMILRTVVKVGSNSAVNVPLDRSSPYRCPLMLIDTFGRLHTSLRVSVTDRCNLRCTYCMPAETPDYESRTEILTFEEIERFVRIAVELGVDDVRLTGGEPLVRAELHKLVGRINAIDGIRRMSMTTNGVLLEAQLDDLFAAGLRSVNVSLDALDAASFREATRRPGLDKVLSAITAARKRQMKVKINAIALRGFTERHIEAFGHFARETKIPIRFIEFMPLDTDGTWDSASVLTGAEILARFSKAIRPLVPLTSNDSPATDYQFDDGLGTIGVIPSVSEPFCDTCNRFRLTADGQLRNCLFGEDSGDVRVLLRNGSDDAAIADRIRSAVSSKKAGHGTDDLTFLRPTRPMYSIGG</sequence>
<proteinExistence type="inferred from homology"/>
<feature type="binding site" evidence="12">
    <location>
        <position position="413"/>
    </location>
    <ligand>
        <name>[4Fe-4S] cluster</name>
        <dbReference type="ChEBI" id="CHEBI:49883"/>
        <label>2</label>
        <note>4Fe-4S-substrate</note>
    </ligand>
</feature>
<dbReference type="PROSITE" id="PS51918">
    <property type="entry name" value="RADICAL_SAM"/>
    <property type="match status" value="1"/>
</dbReference>
<dbReference type="EC" id="4.1.99.22" evidence="1 12"/>
<dbReference type="SMART" id="SM00729">
    <property type="entry name" value="Elp3"/>
    <property type="match status" value="1"/>
</dbReference>
<dbReference type="SFLD" id="SFLDG01383">
    <property type="entry name" value="cyclic_pyranopterin_phosphate"/>
    <property type="match status" value="1"/>
</dbReference>
<feature type="binding site" evidence="12">
    <location>
        <position position="212"/>
    </location>
    <ligand>
        <name>S-adenosyl-L-methionine</name>
        <dbReference type="ChEBI" id="CHEBI:59789"/>
    </ligand>
</feature>
<dbReference type="InterPro" id="IPR007197">
    <property type="entry name" value="rSAM"/>
</dbReference>
<dbReference type="GO" id="GO:1904047">
    <property type="term" value="F:S-adenosyl-L-methionine binding"/>
    <property type="evidence" value="ECO:0007669"/>
    <property type="project" value="UniProtKB-UniRule"/>
</dbReference>
<keyword evidence="4 12" id="KW-0479">Metal-binding</keyword>
<dbReference type="SFLD" id="SFLDG01067">
    <property type="entry name" value="SPASM/twitch_domain_containing"/>
    <property type="match status" value="1"/>
</dbReference>
<keyword evidence="13" id="KW-0472">Membrane</keyword>
<feature type="binding site" evidence="12">
    <location>
        <position position="399"/>
    </location>
    <ligand>
        <name>[4Fe-4S] cluster</name>
        <dbReference type="ChEBI" id="CHEBI:49883"/>
        <label>2</label>
        <note>4Fe-4S-substrate</note>
    </ligand>
</feature>
<feature type="binding site" evidence="12">
    <location>
        <position position="299"/>
    </location>
    <ligand>
        <name>GTP</name>
        <dbReference type="ChEBI" id="CHEBI:37565"/>
    </ligand>
</feature>
<organism evidence="15 16">
    <name type="scientific">Novipirellula herctigrandis</name>
    <dbReference type="NCBI Taxonomy" id="2527986"/>
    <lineage>
        <taxon>Bacteria</taxon>
        <taxon>Pseudomonadati</taxon>
        <taxon>Planctomycetota</taxon>
        <taxon>Planctomycetia</taxon>
        <taxon>Pirellulales</taxon>
        <taxon>Pirellulaceae</taxon>
        <taxon>Novipirellula</taxon>
    </lineage>
</organism>
<comment type="subunit">
    <text evidence="12">Monomer and homodimer.</text>
</comment>
<dbReference type="HAMAP" id="MF_01225_B">
    <property type="entry name" value="MoaA_B"/>
    <property type="match status" value="1"/>
</dbReference>
<evidence type="ECO:0000256" key="10">
    <source>
        <dbReference type="ARBA" id="ARBA00023239"/>
    </source>
</evidence>
<dbReference type="EMBL" id="SJPJ01000001">
    <property type="protein sequence ID" value="TWT82447.1"/>
    <property type="molecule type" value="Genomic_DNA"/>
</dbReference>
<dbReference type="InterPro" id="IPR058240">
    <property type="entry name" value="rSAM_sf"/>
</dbReference>
<dbReference type="SFLD" id="SFLDG01386">
    <property type="entry name" value="main_SPASM_domain-containing"/>
    <property type="match status" value="1"/>
</dbReference>
<evidence type="ECO:0000259" key="14">
    <source>
        <dbReference type="PROSITE" id="PS51918"/>
    </source>
</evidence>
<evidence type="ECO:0000256" key="9">
    <source>
        <dbReference type="ARBA" id="ARBA00023150"/>
    </source>
</evidence>
<evidence type="ECO:0000256" key="6">
    <source>
        <dbReference type="ARBA" id="ARBA00023004"/>
    </source>
</evidence>
<evidence type="ECO:0000256" key="12">
    <source>
        <dbReference type="HAMAP-Rule" id="MF_01225"/>
    </source>
</evidence>
<keyword evidence="6 12" id="KW-0408">Iron</keyword>
<feature type="transmembrane region" description="Helical" evidence="13">
    <location>
        <begin position="40"/>
        <end position="66"/>
    </location>
</feature>
<keyword evidence="9 12" id="KW-0501">Molybdenum cofactor biosynthesis</keyword>
<dbReference type="PANTHER" id="PTHR22960:SF0">
    <property type="entry name" value="MOLYBDENUM COFACTOR BIOSYNTHESIS PROTEIN 1"/>
    <property type="match status" value="1"/>
</dbReference>
<keyword evidence="3 12" id="KW-0949">S-adenosyl-L-methionine</keyword>
<dbReference type="PANTHER" id="PTHR22960">
    <property type="entry name" value="MOLYBDOPTERIN COFACTOR SYNTHESIS PROTEIN A"/>
    <property type="match status" value="1"/>
</dbReference>
<evidence type="ECO:0000256" key="1">
    <source>
        <dbReference type="ARBA" id="ARBA00012167"/>
    </source>
</evidence>
<keyword evidence="2 12" id="KW-0004">4Fe-4S</keyword>
<evidence type="ECO:0000256" key="2">
    <source>
        <dbReference type="ARBA" id="ARBA00022485"/>
    </source>
</evidence>
<dbReference type="SUPFAM" id="SSF102114">
    <property type="entry name" value="Radical SAM enzymes"/>
    <property type="match status" value="1"/>
</dbReference>
<feature type="binding site" evidence="12">
    <location>
        <position position="208"/>
    </location>
    <ligand>
        <name>GTP</name>
        <dbReference type="ChEBI" id="CHEBI:37565"/>
    </ligand>
</feature>
<dbReference type="CDD" id="cd21117">
    <property type="entry name" value="Twitch_MoaA"/>
    <property type="match status" value="1"/>
</dbReference>
<feature type="binding site" evidence="12">
    <location>
        <position position="263"/>
    </location>
    <ligand>
        <name>S-adenosyl-L-methionine</name>
        <dbReference type="ChEBI" id="CHEBI:59789"/>
    </ligand>
</feature>
<dbReference type="InterPro" id="IPR000385">
    <property type="entry name" value="MoaA_NifB_PqqE_Fe-S-bd_CS"/>
</dbReference>
<feature type="binding site" evidence="12">
    <location>
        <position position="396"/>
    </location>
    <ligand>
        <name>[4Fe-4S] cluster</name>
        <dbReference type="ChEBI" id="CHEBI:49883"/>
        <label>2</label>
        <note>4Fe-4S-substrate</note>
    </ligand>
</feature>
<dbReference type="GO" id="GO:0006777">
    <property type="term" value="P:Mo-molybdopterin cofactor biosynthetic process"/>
    <property type="evidence" value="ECO:0007669"/>
    <property type="project" value="UniProtKB-UniRule"/>
</dbReference>
<evidence type="ECO:0000256" key="8">
    <source>
        <dbReference type="ARBA" id="ARBA00023134"/>
    </source>
</evidence>
<protein>
    <recommendedName>
        <fullName evidence="1 12">GTP 3',8-cyclase</fullName>
        <ecNumber evidence="1 12">4.1.99.22</ecNumber>
    </recommendedName>
    <alternativeName>
        <fullName evidence="12">Molybdenum cofactor biosynthesis protein A</fullName>
    </alternativeName>
</protein>
<feature type="domain" description="Radical SAM core" evidence="14">
    <location>
        <begin position="149"/>
        <end position="363"/>
    </location>
</feature>
<evidence type="ECO:0000256" key="3">
    <source>
        <dbReference type="ARBA" id="ARBA00022691"/>
    </source>
</evidence>
<dbReference type="Proteomes" id="UP000315010">
    <property type="component" value="Unassembled WGS sequence"/>
</dbReference>
<dbReference type="InterPro" id="IPR013483">
    <property type="entry name" value="MoaA"/>
</dbReference>
<evidence type="ECO:0000256" key="5">
    <source>
        <dbReference type="ARBA" id="ARBA00022741"/>
    </source>
</evidence>